<dbReference type="PANTHER" id="PTHR47447">
    <property type="entry name" value="OS03G0856100 PROTEIN"/>
    <property type="match status" value="1"/>
</dbReference>
<dbReference type="NCBIfam" id="TIGR00756">
    <property type="entry name" value="PPR"/>
    <property type="match status" value="1"/>
</dbReference>
<accession>A0ABP0QWM1</accession>
<sequence>MSRQTGRSAQICRLMWRCSSTRHHLQPSKAEESRAEVVSELLDLCRSSPALKSDVFRSLAEQKEGELAFALLEEIRKDGKIKLNASNYTVGISSCARSKLTLHALRLLKEMPTARVQLSVISHNAAISACEKGRRWQQALELFEDICRAELQRSVFSFSSAISACEKGQQWVVALKLFDTMLEVKVQPNVISYNAAISACEKGRQWQQALQFFEAIPKPEVISYSAAISACEKGGQWQQALNLFESLPQSKTVPDVKMYNATISACEKGGRWQEALTVFQAMPKAKLQHDVISYCAAISAIERGAEWQQALQLFDIMTNAHIQPDIVAYNALFDSLAIHNTELGRLLFAQSNVPVLLAVRRSVAREIDLHNLSEGSVHLALLHWLSTAVTKELEQLALSASHTLAESGFPLHAERAERAAHTHNGRDAVLTRCSLSCIIITGYGKSRKDWQRRNVQQAALKFFQDLELNASPLPDNPGRLHVVLTQRDLPVLRGVGRFGR</sequence>
<feature type="repeat" description="PPR" evidence="2">
    <location>
        <begin position="290"/>
        <end position="324"/>
    </location>
</feature>
<dbReference type="PROSITE" id="PS51375">
    <property type="entry name" value="PPR"/>
    <property type="match status" value="4"/>
</dbReference>
<evidence type="ECO:0000313" key="4">
    <source>
        <dbReference type="Proteomes" id="UP001642484"/>
    </source>
</evidence>
<proteinExistence type="predicted"/>
<dbReference type="PANTHER" id="PTHR47447:SF17">
    <property type="entry name" value="OS12G0638900 PROTEIN"/>
    <property type="match status" value="1"/>
</dbReference>
<evidence type="ECO:0000256" key="2">
    <source>
        <dbReference type="PROSITE-ProRule" id="PRU00708"/>
    </source>
</evidence>
<evidence type="ECO:0000256" key="1">
    <source>
        <dbReference type="ARBA" id="ARBA00022737"/>
    </source>
</evidence>
<organism evidence="3 4">
    <name type="scientific">Durusdinium trenchii</name>
    <dbReference type="NCBI Taxonomy" id="1381693"/>
    <lineage>
        <taxon>Eukaryota</taxon>
        <taxon>Sar</taxon>
        <taxon>Alveolata</taxon>
        <taxon>Dinophyceae</taxon>
        <taxon>Suessiales</taxon>
        <taxon>Symbiodiniaceae</taxon>
        <taxon>Durusdinium</taxon>
    </lineage>
</organism>
<feature type="repeat" description="PPR" evidence="2">
    <location>
        <begin position="154"/>
        <end position="188"/>
    </location>
</feature>
<dbReference type="InterPro" id="IPR002885">
    <property type="entry name" value="PPR_rpt"/>
</dbReference>
<feature type="repeat" description="PPR" evidence="2">
    <location>
        <begin position="255"/>
        <end position="289"/>
    </location>
</feature>
<gene>
    <name evidence="3" type="ORF">CCMP2556_LOCUS44349</name>
</gene>
<dbReference type="Proteomes" id="UP001642484">
    <property type="component" value="Unassembled WGS sequence"/>
</dbReference>
<comment type="caution">
    <text evidence="3">The sequence shown here is derived from an EMBL/GenBank/DDBJ whole genome shotgun (WGS) entry which is preliminary data.</text>
</comment>
<reference evidence="3 4" key="1">
    <citation type="submission" date="2024-02" db="EMBL/GenBank/DDBJ databases">
        <authorList>
            <person name="Chen Y."/>
            <person name="Shah S."/>
            <person name="Dougan E. K."/>
            <person name="Thang M."/>
            <person name="Chan C."/>
        </authorList>
    </citation>
    <scope>NUCLEOTIDE SEQUENCE [LARGE SCALE GENOMIC DNA]</scope>
</reference>
<feature type="repeat" description="PPR" evidence="2">
    <location>
        <begin position="220"/>
        <end position="254"/>
    </location>
</feature>
<dbReference type="EMBL" id="CAXAMN010025102">
    <property type="protein sequence ID" value="CAK9092641.1"/>
    <property type="molecule type" value="Genomic_DNA"/>
</dbReference>
<dbReference type="Pfam" id="PF13812">
    <property type="entry name" value="PPR_3"/>
    <property type="match status" value="2"/>
</dbReference>
<dbReference type="SUPFAM" id="SSF48452">
    <property type="entry name" value="TPR-like"/>
    <property type="match status" value="1"/>
</dbReference>
<dbReference type="Pfam" id="PF01535">
    <property type="entry name" value="PPR"/>
    <property type="match status" value="2"/>
</dbReference>
<dbReference type="Gene3D" id="1.25.40.10">
    <property type="entry name" value="Tetratricopeptide repeat domain"/>
    <property type="match status" value="2"/>
</dbReference>
<dbReference type="InterPro" id="IPR011990">
    <property type="entry name" value="TPR-like_helical_dom_sf"/>
</dbReference>
<keyword evidence="4" id="KW-1185">Reference proteome</keyword>
<name>A0ABP0QWM1_9DINO</name>
<keyword evidence="1" id="KW-0677">Repeat</keyword>
<evidence type="ECO:0000313" key="3">
    <source>
        <dbReference type="EMBL" id="CAK9092641.1"/>
    </source>
</evidence>
<protein>
    <submittedName>
        <fullName evidence="3">Uncharacterized protein</fullName>
    </submittedName>
</protein>